<dbReference type="AlphaFoldDB" id="A0ABD4KZ90"/>
<evidence type="ECO:0000313" key="3">
    <source>
        <dbReference type="EMBL" id="MBH8579162.1"/>
    </source>
</evidence>
<protein>
    <submittedName>
        <fullName evidence="3">Phosphatase PAP2 family protein</fullName>
    </submittedName>
</protein>
<feature type="transmembrane region" description="Helical" evidence="1">
    <location>
        <begin position="12"/>
        <end position="32"/>
    </location>
</feature>
<feature type="domain" description="Phosphatidic acid phosphatase type 2/haloperoxidase" evidence="2">
    <location>
        <begin position="105"/>
        <end position="221"/>
    </location>
</feature>
<reference evidence="3 4" key="1">
    <citation type="submission" date="2020-12" db="EMBL/GenBank/DDBJ databases">
        <title>Draft genome sequence of Halomonas pacifica strain CARE-V15.</title>
        <authorList>
            <person name="Vignesh N."/>
            <person name="Thabitha A."/>
            <person name="Saravanan R."/>
            <person name="Manigandan V."/>
        </authorList>
    </citation>
    <scope>NUCLEOTIDE SEQUENCE [LARGE SCALE GENOMIC DNA]</scope>
    <source>
        <strain evidence="3 4">CARE-V15</strain>
    </source>
</reference>
<organism evidence="3 4">
    <name type="scientific">Bisbaumannia pacifica</name>
    <dbReference type="NCBI Taxonomy" id="77098"/>
    <lineage>
        <taxon>Bacteria</taxon>
        <taxon>Pseudomonadati</taxon>
        <taxon>Pseudomonadota</taxon>
        <taxon>Gammaproteobacteria</taxon>
        <taxon>Oceanospirillales</taxon>
        <taxon>Halomonadaceae</taxon>
        <taxon>Bisbaumannia</taxon>
    </lineage>
</organism>
<feature type="transmembrane region" description="Helical" evidence="1">
    <location>
        <begin position="60"/>
        <end position="87"/>
    </location>
</feature>
<dbReference type="Pfam" id="PF01569">
    <property type="entry name" value="PAP2"/>
    <property type="match status" value="1"/>
</dbReference>
<dbReference type="InterPro" id="IPR036938">
    <property type="entry name" value="PAP2/HPO_sf"/>
</dbReference>
<evidence type="ECO:0000256" key="1">
    <source>
        <dbReference type="SAM" id="Phobius"/>
    </source>
</evidence>
<evidence type="ECO:0000259" key="2">
    <source>
        <dbReference type="SMART" id="SM00014"/>
    </source>
</evidence>
<name>A0ABD4KZ90_9GAMM</name>
<keyword evidence="1" id="KW-0472">Membrane</keyword>
<gene>
    <name evidence="3" type="ORF">I7V36_03555</name>
</gene>
<keyword evidence="1" id="KW-0812">Transmembrane</keyword>
<dbReference type="CDD" id="cd01610">
    <property type="entry name" value="PAP2_like"/>
    <property type="match status" value="1"/>
</dbReference>
<comment type="caution">
    <text evidence="3">The sequence shown here is derived from an EMBL/GenBank/DDBJ whole genome shotgun (WGS) entry which is preliminary data.</text>
</comment>
<feature type="transmembrane region" description="Helical" evidence="1">
    <location>
        <begin position="99"/>
        <end position="116"/>
    </location>
</feature>
<dbReference type="SUPFAM" id="SSF48317">
    <property type="entry name" value="Acid phosphatase/Vanadium-dependent haloperoxidase"/>
    <property type="match status" value="1"/>
</dbReference>
<feature type="transmembrane region" description="Helical" evidence="1">
    <location>
        <begin position="202"/>
        <end position="222"/>
    </location>
</feature>
<accession>A0ABD4KZ90</accession>
<evidence type="ECO:0000313" key="4">
    <source>
        <dbReference type="Proteomes" id="UP000651738"/>
    </source>
</evidence>
<dbReference type="SMART" id="SM00014">
    <property type="entry name" value="acidPPc"/>
    <property type="match status" value="1"/>
</dbReference>
<dbReference type="EMBL" id="JAEDAF010000002">
    <property type="protein sequence ID" value="MBH8579162.1"/>
    <property type="molecule type" value="Genomic_DNA"/>
</dbReference>
<keyword evidence="1" id="KW-1133">Transmembrane helix</keyword>
<dbReference type="Proteomes" id="UP000651738">
    <property type="component" value="Unassembled WGS sequence"/>
</dbReference>
<dbReference type="InterPro" id="IPR000326">
    <property type="entry name" value="PAP2/HPO"/>
</dbReference>
<proteinExistence type="predicted"/>
<sequence length="251" mass="27743">MTPSMLTQHPDFAPARLLFYNLLGIALILGWWSPNLLIWEALDDAVFFTTNAWLHEDNMAWVHLVALANHRAFDGVSLLAMAAVLLWAIRRDPVGEHRWLRWGGIGLTLLLTAGIVNRIEAYVVTYRHASPTLVYDNATRVTELVDYATKAVSASSFPGDHGLMLMIFAAFMWRFAGPRVGLVSAALVVLFSAPRILGGAHWFSDIYFGSLAIALVLLPWALCTPLAPRTASAITRGLIVLEARLLPARTR</sequence>